<dbReference type="Pfam" id="PF04622">
    <property type="entry name" value="ERG2_Sigma1R"/>
    <property type="match status" value="1"/>
</dbReference>
<keyword evidence="5 7" id="KW-1133">Transmembrane helix</keyword>
<evidence type="ECO:0000256" key="2">
    <source>
        <dbReference type="ARBA" id="ARBA00007141"/>
    </source>
</evidence>
<evidence type="ECO:0000313" key="8">
    <source>
        <dbReference type="EMBL" id="KAH6757108.1"/>
    </source>
</evidence>
<comment type="similarity">
    <text evidence="2">Belongs to the ERG2 family.</text>
</comment>
<reference evidence="8 9" key="1">
    <citation type="journal article" date="2021" name="Nat. Commun.">
        <title>Incipient diploidization of the medicinal plant Perilla within 10,000 years.</title>
        <authorList>
            <person name="Zhang Y."/>
            <person name="Shen Q."/>
            <person name="Leng L."/>
            <person name="Zhang D."/>
            <person name="Chen S."/>
            <person name="Shi Y."/>
            <person name="Ning Z."/>
            <person name="Chen S."/>
        </authorList>
    </citation>
    <scope>NUCLEOTIDE SEQUENCE [LARGE SCALE GENOMIC DNA]</scope>
    <source>
        <strain evidence="9">cv. PC099</strain>
    </source>
</reference>
<keyword evidence="9" id="KW-1185">Reference proteome</keyword>
<evidence type="ECO:0000256" key="3">
    <source>
        <dbReference type="ARBA" id="ARBA00022692"/>
    </source>
</evidence>
<dbReference type="InterPro" id="IPR006716">
    <property type="entry name" value="ERG2_sigma1_rcpt-like"/>
</dbReference>
<gene>
    <name evidence="8" type="ORF">C2S53_002529</name>
</gene>
<evidence type="ECO:0000256" key="5">
    <source>
        <dbReference type="ARBA" id="ARBA00022989"/>
    </source>
</evidence>
<proteinExistence type="inferred from homology"/>
<dbReference type="Proteomes" id="UP001190926">
    <property type="component" value="Unassembled WGS sequence"/>
</dbReference>
<accession>A0AAD4IQW9</accession>
<sequence>MILTPNSSVKSSVTVDSIPSETRDIFYFPGCRKDANCKCEICIASINATLDLVPQSTNRSSFTKSYAPRTFIPRSPVSFNSLSADLSTPRSSAWSTSLAVSPAPGSTEIVSSQVKEKRRKEDLGYVAFLLRTFWCLILAFGMKYGVSWMVSGVVRARLSPDFVKNLGLKSRDFESLNGRFGFLKSELEGLVGGDVKGCSSVDHSLWKINQDGLLLSSRCVLYKSMSEELSIWGWPLQTAGLLAPEFSTQSFTVITGRVREWSNGDADYLVKKADNSSWTREKWSTSVVHLDPNTWILEYRQSFLVHNPKLVSAAVEFLRFRLTSQFKRMKKEFWLASAFGDQHSDNRQERIAAPT</sequence>
<dbReference type="AlphaFoldDB" id="A0AAD4IQW9"/>
<comment type="caution">
    <text evidence="8">The sequence shown here is derived from an EMBL/GenBank/DDBJ whole genome shotgun (WGS) entry which is preliminary data.</text>
</comment>
<keyword evidence="4" id="KW-0256">Endoplasmic reticulum</keyword>
<keyword evidence="3 7" id="KW-0812">Transmembrane</keyword>
<name>A0AAD4IQW9_PERFH</name>
<organism evidence="8 9">
    <name type="scientific">Perilla frutescens var. hirtella</name>
    <name type="common">Perilla citriodora</name>
    <name type="synonym">Perilla setoyensis</name>
    <dbReference type="NCBI Taxonomy" id="608512"/>
    <lineage>
        <taxon>Eukaryota</taxon>
        <taxon>Viridiplantae</taxon>
        <taxon>Streptophyta</taxon>
        <taxon>Embryophyta</taxon>
        <taxon>Tracheophyta</taxon>
        <taxon>Spermatophyta</taxon>
        <taxon>Magnoliopsida</taxon>
        <taxon>eudicotyledons</taxon>
        <taxon>Gunneridae</taxon>
        <taxon>Pentapetalae</taxon>
        <taxon>asterids</taxon>
        <taxon>lamiids</taxon>
        <taxon>Lamiales</taxon>
        <taxon>Lamiaceae</taxon>
        <taxon>Nepetoideae</taxon>
        <taxon>Elsholtzieae</taxon>
        <taxon>Perilla</taxon>
    </lineage>
</organism>
<comment type="subcellular location">
    <subcellularLocation>
        <location evidence="1">Endoplasmic reticulum membrane</location>
    </subcellularLocation>
</comment>
<dbReference type="PANTHER" id="PTHR10868:SF1">
    <property type="entry name" value="SIGMA NON-OPIOID INTRACELLULAR RECEPTOR 1"/>
    <property type="match status" value="1"/>
</dbReference>
<evidence type="ECO:0000313" key="9">
    <source>
        <dbReference type="Proteomes" id="UP001190926"/>
    </source>
</evidence>
<keyword evidence="6 7" id="KW-0472">Membrane</keyword>
<dbReference type="EMBL" id="SDAM02029495">
    <property type="protein sequence ID" value="KAH6757108.1"/>
    <property type="molecule type" value="Genomic_DNA"/>
</dbReference>
<feature type="transmembrane region" description="Helical" evidence="7">
    <location>
        <begin position="123"/>
        <end position="142"/>
    </location>
</feature>
<protein>
    <submittedName>
        <fullName evidence="8">Uncharacterized protein</fullName>
    </submittedName>
</protein>
<dbReference type="GO" id="GO:0005789">
    <property type="term" value="C:endoplasmic reticulum membrane"/>
    <property type="evidence" value="ECO:0007669"/>
    <property type="project" value="UniProtKB-SubCell"/>
</dbReference>
<evidence type="ECO:0000256" key="1">
    <source>
        <dbReference type="ARBA" id="ARBA00004586"/>
    </source>
</evidence>
<dbReference type="PANTHER" id="PTHR10868">
    <property type="entry name" value="SIGMA 1-TYPE OPIOID RECEPTOR-RELATED"/>
    <property type="match status" value="1"/>
</dbReference>
<evidence type="ECO:0000256" key="4">
    <source>
        <dbReference type="ARBA" id="ARBA00022824"/>
    </source>
</evidence>
<evidence type="ECO:0000256" key="7">
    <source>
        <dbReference type="SAM" id="Phobius"/>
    </source>
</evidence>
<evidence type="ECO:0000256" key="6">
    <source>
        <dbReference type="ARBA" id="ARBA00023136"/>
    </source>
</evidence>